<dbReference type="Proteomes" id="UP001501237">
    <property type="component" value="Unassembled WGS sequence"/>
</dbReference>
<organism evidence="2 3">
    <name type="scientific">Actinocorallia longicatena</name>
    <dbReference type="NCBI Taxonomy" id="111803"/>
    <lineage>
        <taxon>Bacteria</taxon>
        <taxon>Bacillati</taxon>
        <taxon>Actinomycetota</taxon>
        <taxon>Actinomycetes</taxon>
        <taxon>Streptosporangiales</taxon>
        <taxon>Thermomonosporaceae</taxon>
        <taxon>Actinocorallia</taxon>
    </lineage>
</organism>
<dbReference type="PROSITE" id="PS51257">
    <property type="entry name" value="PROKAR_LIPOPROTEIN"/>
    <property type="match status" value="1"/>
</dbReference>
<keyword evidence="1" id="KW-0732">Signal</keyword>
<dbReference type="RefSeq" id="WP_344829490.1">
    <property type="nucleotide sequence ID" value="NZ_BAAAUV010000008.1"/>
</dbReference>
<accession>A0ABP6QBG5</accession>
<evidence type="ECO:0000313" key="3">
    <source>
        <dbReference type="Proteomes" id="UP001501237"/>
    </source>
</evidence>
<sequence length="113" mass="11844">MTKLVLTLVLAAAAVTACSAPDPRLNTQGGAYPLGCLEHQRSSPGRSYAAGASTGRSLELLRYYTANRGVRYCDGEPATGSDRAWAERYVALGADPANVAGILNQSIQDARST</sequence>
<gene>
    <name evidence="2" type="ORF">GCM10010468_36450</name>
</gene>
<feature type="chain" id="PRO_5045038178" description="Lipoprotein" evidence="1">
    <location>
        <begin position="20"/>
        <end position="113"/>
    </location>
</feature>
<evidence type="ECO:0000313" key="2">
    <source>
        <dbReference type="EMBL" id="GAA3215204.1"/>
    </source>
</evidence>
<protein>
    <recommendedName>
        <fullName evidence="4">Lipoprotein</fullName>
    </recommendedName>
</protein>
<comment type="caution">
    <text evidence="2">The sequence shown here is derived from an EMBL/GenBank/DDBJ whole genome shotgun (WGS) entry which is preliminary data.</text>
</comment>
<dbReference type="EMBL" id="BAAAUV010000008">
    <property type="protein sequence ID" value="GAA3215204.1"/>
    <property type="molecule type" value="Genomic_DNA"/>
</dbReference>
<name>A0ABP6QBG5_9ACTN</name>
<evidence type="ECO:0000256" key="1">
    <source>
        <dbReference type="SAM" id="SignalP"/>
    </source>
</evidence>
<reference evidence="3" key="1">
    <citation type="journal article" date="2019" name="Int. J. Syst. Evol. Microbiol.">
        <title>The Global Catalogue of Microorganisms (GCM) 10K type strain sequencing project: providing services to taxonomists for standard genome sequencing and annotation.</title>
        <authorList>
            <consortium name="The Broad Institute Genomics Platform"/>
            <consortium name="The Broad Institute Genome Sequencing Center for Infectious Disease"/>
            <person name="Wu L."/>
            <person name="Ma J."/>
        </authorList>
    </citation>
    <scope>NUCLEOTIDE SEQUENCE [LARGE SCALE GENOMIC DNA]</scope>
    <source>
        <strain evidence="3">JCM 9377</strain>
    </source>
</reference>
<evidence type="ECO:0008006" key="4">
    <source>
        <dbReference type="Google" id="ProtNLM"/>
    </source>
</evidence>
<keyword evidence="3" id="KW-1185">Reference proteome</keyword>
<feature type="signal peptide" evidence="1">
    <location>
        <begin position="1"/>
        <end position="19"/>
    </location>
</feature>
<proteinExistence type="predicted"/>